<sequence>MHQGAEQGRQDMMTAWRALAGRYGMPVGAWRAWLSRVTAGGQGGRVGVHDAGVMEVLRDRQ</sequence>
<keyword evidence="2" id="KW-1185">Reference proteome</keyword>
<comment type="caution">
    <text evidence="1">The sequence shown here is derived from an EMBL/GenBank/DDBJ whole genome shotgun (WGS) entry which is preliminary data.</text>
</comment>
<proteinExistence type="predicted"/>
<evidence type="ECO:0000313" key="2">
    <source>
        <dbReference type="Proteomes" id="UP000078084"/>
    </source>
</evidence>
<dbReference type="EMBL" id="LBNE01000009">
    <property type="protein sequence ID" value="KKO71184.1"/>
    <property type="molecule type" value="Genomic_DNA"/>
</dbReference>
<gene>
    <name evidence="1" type="ORF">AAV32_13145</name>
</gene>
<evidence type="ECO:0000313" key="1">
    <source>
        <dbReference type="EMBL" id="KKO71184.1"/>
    </source>
</evidence>
<accession>A0A171KQL7</accession>
<protein>
    <submittedName>
        <fullName evidence="1">Uncharacterized protein</fullName>
    </submittedName>
</protein>
<dbReference type="AlphaFoldDB" id="A0A171KQL7"/>
<reference evidence="1 2" key="1">
    <citation type="submission" date="2015-04" db="EMBL/GenBank/DDBJ databases">
        <title>Genome sequence of Kerstersia gyiorum CG1.</title>
        <authorList>
            <person name="Greninger A.L."/>
            <person name="Kozyreva V."/>
            <person name="Chaturvedi V."/>
        </authorList>
    </citation>
    <scope>NUCLEOTIDE SEQUENCE [LARGE SCALE GENOMIC DNA]</scope>
    <source>
        <strain evidence="1 2">CG1</strain>
    </source>
</reference>
<name>A0A171KQL7_9BURK</name>
<dbReference type="Proteomes" id="UP000078084">
    <property type="component" value="Unassembled WGS sequence"/>
</dbReference>
<dbReference type="STRING" id="206506.AAV32_13145"/>
<organism evidence="1 2">
    <name type="scientific">Kerstersia gyiorum</name>
    <dbReference type="NCBI Taxonomy" id="206506"/>
    <lineage>
        <taxon>Bacteria</taxon>
        <taxon>Pseudomonadati</taxon>
        <taxon>Pseudomonadota</taxon>
        <taxon>Betaproteobacteria</taxon>
        <taxon>Burkholderiales</taxon>
        <taxon>Alcaligenaceae</taxon>
        <taxon>Kerstersia</taxon>
    </lineage>
</organism>